<evidence type="ECO:0000313" key="3">
    <source>
        <dbReference type="Proteomes" id="UP000587586"/>
    </source>
</evidence>
<dbReference type="EMBL" id="BLXZ01000010">
    <property type="protein sequence ID" value="GFO70446.1"/>
    <property type="molecule type" value="Genomic_DNA"/>
</dbReference>
<dbReference type="Proteomes" id="UP000587586">
    <property type="component" value="Unassembled WGS sequence"/>
</dbReference>
<protein>
    <recommendedName>
        <fullName evidence="4">DUF4398 domain-containing protein</fullName>
    </recommendedName>
</protein>
<keyword evidence="3" id="KW-1185">Reference proteome</keyword>
<evidence type="ECO:0000256" key="1">
    <source>
        <dbReference type="SAM" id="SignalP"/>
    </source>
</evidence>
<dbReference type="AlphaFoldDB" id="A0A6V8ND31"/>
<sequence>MWVLLMVAWLTAAVVEPAQAVTSGDAVFQAVAASTRLVTSDIAEGKLWSEATAKLAAACALASKDATGANFQRLNEAEKEVDKVVESAVRGNTQLLLEIESSMQMLEKDPVQDCTYTYIRSSIGAAKYKKGQIAP</sequence>
<reference evidence="3" key="1">
    <citation type="submission" date="2020-06" db="EMBL/GenBank/DDBJ databases">
        <title>Draft genomic sequecing of Geomonas sp. Red745.</title>
        <authorList>
            <person name="Itoh H."/>
            <person name="Xu Z.X."/>
            <person name="Ushijima N."/>
            <person name="Masuda Y."/>
            <person name="Shiratori Y."/>
            <person name="Senoo K."/>
        </authorList>
    </citation>
    <scope>NUCLEOTIDE SEQUENCE [LARGE SCALE GENOMIC DNA]</scope>
    <source>
        <strain evidence="3">Red745</strain>
    </source>
</reference>
<comment type="caution">
    <text evidence="2">The sequence shown here is derived from an EMBL/GenBank/DDBJ whole genome shotgun (WGS) entry which is preliminary data.</text>
</comment>
<keyword evidence="1" id="KW-0732">Signal</keyword>
<dbReference type="RefSeq" id="WP_183363064.1">
    <property type="nucleotide sequence ID" value="NZ_BLXZ01000010.1"/>
</dbReference>
<feature type="signal peptide" evidence="1">
    <location>
        <begin position="1"/>
        <end position="20"/>
    </location>
</feature>
<evidence type="ECO:0000313" key="2">
    <source>
        <dbReference type="EMBL" id="GFO70446.1"/>
    </source>
</evidence>
<accession>A0A6V8ND31</accession>
<gene>
    <name evidence="2" type="ORF">GMLC_40250</name>
</gene>
<name>A0A6V8ND31_9BACT</name>
<proteinExistence type="predicted"/>
<evidence type="ECO:0008006" key="4">
    <source>
        <dbReference type="Google" id="ProtNLM"/>
    </source>
</evidence>
<organism evidence="2 3">
    <name type="scientific">Geomonas limicola</name>
    <dbReference type="NCBI Taxonomy" id="2740186"/>
    <lineage>
        <taxon>Bacteria</taxon>
        <taxon>Pseudomonadati</taxon>
        <taxon>Thermodesulfobacteriota</taxon>
        <taxon>Desulfuromonadia</taxon>
        <taxon>Geobacterales</taxon>
        <taxon>Geobacteraceae</taxon>
        <taxon>Geomonas</taxon>
    </lineage>
</organism>
<feature type="chain" id="PRO_5027727886" description="DUF4398 domain-containing protein" evidence="1">
    <location>
        <begin position="21"/>
        <end position="135"/>
    </location>
</feature>